<comment type="caution">
    <text evidence="2">The sequence shown here is derived from an EMBL/GenBank/DDBJ whole genome shotgun (WGS) entry which is preliminary data.</text>
</comment>
<gene>
    <name evidence="2" type="ORF">ODALV1_LOCUS7975</name>
</gene>
<feature type="region of interest" description="Disordered" evidence="1">
    <location>
        <begin position="36"/>
        <end position="63"/>
    </location>
</feature>
<evidence type="ECO:0000313" key="2">
    <source>
        <dbReference type="EMBL" id="CAL8091595.1"/>
    </source>
</evidence>
<organism evidence="2 3">
    <name type="scientific">Orchesella dallaii</name>
    <dbReference type="NCBI Taxonomy" id="48710"/>
    <lineage>
        <taxon>Eukaryota</taxon>
        <taxon>Metazoa</taxon>
        <taxon>Ecdysozoa</taxon>
        <taxon>Arthropoda</taxon>
        <taxon>Hexapoda</taxon>
        <taxon>Collembola</taxon>
        <taxon>Entomobryomorpha</taxon>
        <taxon>Entomobryoidea</taxon>
        <taxon>Orchesellidae</taxon>
        <taxon>Orchesellinae</taxon>
        <taxon>Orchesella</taxon>
    </lineage>
</organism>
<feature type="compositionally biased region" description="Basic and acidic residues" evidence="1">
    <location>
        <begin position="107"/>
        <end position="120"/>
    </location>
</feature>
<proteinExistence type="predicted"/>
<accession>A0ABP1QB43</accession>
<dbReference type="EMBL" id="CAXLJM020000024">
    <property type="protein sequence ID" value="CAL8091595.1"/>
    <property type="molecule type" value="Genomic_DNA"/>
</dbReference>
<reference evidence="2 3" key="1">
    <citation type="submission" date="2024-08" db="EMBL/GenBank/DDBJ databases">
        <authorList>
            <person name="Cucini C."/>
            <person name="Frati F."/>
        </authorList>
    </citation>
    <scope>NUCLEOTIDE SEQUENCE [LARGE SCALE GENOMIC DNA]</scope>
</reference>
<feature type="compositionally biased region" description="Low complexity" evidence="1">
    <location>
        <begin position="49"/>
        <end position="63"/>
    </location>
</feature>
<sequence>MSDTMLSCRLLLLNKKMSELTPPKKRLTKGLRRVRFSLSPKRKAVMKKSPSTSTESSPASPVSCLKRNMTATRKVKALKLDANLACVVQLEREFNPITRTQYSLPSKESERKTSDEDKIPVQKKRQRRRRCLTFLNAPTVCRKNPARTLSLHENYFQLLPGIIEKLKHETSCASRRVLVLEQLEDEVFKRYLKLRSLSTKNDENVTQRKNKIMTEMEGRISDLQQIIQTSKTGLNNERSTLFRSTGSRICCYFCNSLCRSK</sequence>
<evidence type="ECO:0000313" key="3">
    <source>
        <dbReference type="Proteomes" id="UP001642540"/>
    </source>
</evidence>
<evidence type="ECO:0000256" key="1">
    <source>
        <dbReference type="SAM" id="MobiDB-lite"/>
    </source>
</evidence>
<dbReference type="Proteomes" id="UP001642540">
    <property type="component" value="Unassembled WGS sequence"/>
</dbReference>
<keyword evidence="3" id="KW-1185">Reference proteome</keyword>
<protein>
    <submittedName>
        <fullName evidence="2">Uncharacterized protein</fullName>
    </submittedName>
</protein>
<feature type="compositionally biased region" description="Basic residues" evidence="1">
    <location>
        <begin position="36"/>
        <end position="46"/>
    </location>
</feature>
<feature type="region of interest" description="Disordered" evidence="1">
    <location>
        <begin position="101"/>
        <end position="123"/>
    </location>
</feature>
<name>A0ABP1QB43_9HEXA</name>